<evidence type="ECO:0000313" key="5">
    <source>
        <dbReference type="Proteomes" id="UP000824238"/>
    </source>
</evidence>
<dbReference type="Pfam" id="PF01408">
    <property type="entry name" value="GFO_IDH_MocA"/>
    <property type="match status" value="1"/>
</dbReference>
<accession>A0A9D1IXZ5</accession>
<gene>
    <name evidence="4" type="ORF">IAD36_00310</name>
</gene>
<dbReference type="PANTHER" id="PTHR43818:SF11">
    <property type="entry name" value="BCDNA.GH03377"/>
    <property type="match status" value="1"/>
</dbReference>
<dbReference type="PANTHER" id="PTHR43818">
    <property type="entry name" value="BCDNA.GH03377"/>
    <property type="match status" value="1"/>
</dbReference>
<dbReference type="InterPro" id="IPR050463">
    <property type="entry name" value="Gfo/Idh/MocA_oxidrdct_glycsds"/>
</dbReference>
<dbReference type="Gene3D" id="3.30.360.10">
    <property type="entry name" value="Dihydrodipicolinate Reductase, domain 2"/>
    <property type="match status" value="1"/>
</dbReference>
<evidence type="ECO:0000259" key="2">
    <source>
        <dbReference type="Pfam" id="PF01408"/>
    </source>
</evidence>
<dbReference type="EMBL" id="DVHH01000008">
    <property type="protein sequence ID" value="HIR54036.1"/>
    <property type="molecule type" value="Genomic_DNA"/>
</dbReference>
<reference evidence="4" key="1">
    <citation type="submission" date="2020-10" db="EMBL/GenBank/DDBJ databases">
        <authorList>
            <person name="Gilroy R."/>
        </authorList>
    </citation>
    <scope>NUCLEOTIDE SEQUENCE</scope>
    <source>
        <strain evidence="4">ChiGjej3B3-7149</strain>
    </source>
</reference>
<dbReference type="SUPFAM" id="SSF55347">
    <property type="entry name" value="Glyceraldehyde-3-phosphate dehydrogenase-like, C-terminal domain"/>
    <property type="match status" value="1"/>
</dbReference>
<keyword evidence="1" id="KW-0560">Oxidoreductase</keyword>
<feature type="domain" description="Gfo/Idh/MocA-like oxidoreductase N-terminal" evidence="2">
    <location>
        <begin position="4"/>
        <end position="120"/>
    </location>
</feature>
<protein>
    <submittedName>
        <fullName evidence="4">Gfo/Idh/MocA family oxidoreductase</fullName>
    </submittedName>
</protein>
<comment type="caution">
    <text evidence="4">The sequence shown here is derived from an EMBL/GenBank/DDBJ whole genome shotgun (WGS) entry which is preliminary data.</text>
</comment>
<dbReference type="Gene3D" id="3.40.50.720">
    <property type="entry name" value="NAD(P)-binding Rossmann-like Domain"/>
    <property type="match status" value="1"/>
</dbReference>
<dbReference type="GO" id="GO:0000166">
    <property type="term" value="F:nucleotide binding"/>
    <property type="evidence" value="ECO:0007669"/>
    <property type="project" value="InterPro"/>
</dbReference>
<proteinExistence type="predicted"/>
<dbReference type="Proteomes" id="UP000824238">
    <property type="component" value="Unassembled WGS sequence"/>
</dbReference>
<name>A0A9D1IXZ5_9FIRM</name>
<evidence type="ECO:0000313" key="4">
    <source>
        <dbReference type="EMBL" id="HIR54036.1"/>
    </source>
</evidence>
<reference evidence="4" key="2">
    <citation type="journal article" date="2021" name="PeerJ">
        <title>Extensive microbial diversity within the chicken gut microbiome revealed by metagenomics and culture.</title>
        <authorList>
            <person name="Gilroy R."/>
            <person name="Ravi A."/>
            <person name="Getino M."/>
            <person name="Pursley I."/>
            <person name="Horton D.L."/>
            <person name="Alikhan N.F."/>
            <person name="Baker D."/>
            <person name="Gharbi K."/>
            <person name="Hall N."/>
            <person name="Watson M."/>
            <person name="Adriaenssens E.M."/>
            <person name="Foster-Nyarko E."/>
            <person name="Jarju S."/>
            <person name="Secka A."/>
            <person name="Antonio M."/>
            <person name="Oren A."/>
            <person name="Chaudhuri R.R."/>
            <person name="La Ragione R."/>
            <person name="Hildebrand F."/>
            <person name="Pallen M.J."/>
        </authorList>
    </citation>
    <scope>NUCLEOTIDE SEQUENCE</scope>
    <source>
        <strain evidence="4">ChiGjej3B3-7149</strain>
    </source>
</reference>
<sequence>MKRFRVGVIGVGFIGAVHIEQLRRLGNVDVVAVAVHSRPQEKADKLCVPKGYSDYREMIDKENLDCVHICTPNNTHYEMAMYALEHGVNVVCEKPMTTTVEEAAKLRAFAEEKGLINAMNFNCRFYPMAYRMRQMVRSGEAGGIYTVHGGYLQDWLYYDTDYSWRLEPEASGESRAFADIGSHWIDLVEFITGLRVTEVLADFEIFHKTRKKPLKAIETYSGMALRPEDYAEVPISTEDYATVLFHMENGAHACCNISQVYAGRKNQMIVSVAGSKCAMHWDSENSNALWIGRRDTLNGEQVKDPSILDAGTQSVISYPGGHVEGFPDTFKQNFKQIYARMAGDEGPWDYATFADGEREMVLCDAIVKSARERRWLKVGE</sequence>
<feature type="domain" description="GFO/IDH/MocA-like oxidoreductase" evidence="3">
    <location>
        <begin position="131"/>
        <end position="276"/>
    </location>
</feature>
<dbReference type="InterPro" id="IPR055170">
    <property type="entry name" value="GFO_IDH_MocA-like_dom"/>
</dbReference>
<evidence type="ECO:0000256" key="1">
    <source>
        <dbReference type="ARBA" id="ARBA00023002"/>
    </source>
</evidence>
<dbReference type="AlphaFoldDB" id="A0A9D1IXZ5"/>
<dbReference type="InterPro" id="IPR000683">
    <property type="entry name" value="Gfo/Idh/MocA-like_OxRdtase_N"/>
</dbReference>
<dbReference type="InterPro" id="IPR036291">
    <property type="entry name" value="NAD(P)-bd_dom_sf"/>
</dbReference>
<evidence type="ECO:0000259" key="3">
    <source>
        <dbReference type="Pfam" id="PF22725"/>
    </source>
</evidence>
<organism evidence="4 5">
    <name type="scientific">Candidatus Scatomorpha intestinigallinarum</name>
    <dbReference type="NCBI Taxonomy" id="2840923"/>
    <lineage>
        <taxon>Bacteria</taxon>
        <taxon>Bacillati</taxon>
        <taxon>Bacillota</taxon>
        <taxon>Clostridia</taxon>
        <taxon>Eubacteriales</taxon>
        <taxon>Candidatus Scatomorpha</taxon>
    </lineage>
</organism>
<dbReference type="GO" id="GO:0016491">
    <property type="term" value="F:oxidoreductase activity"/>
    <property type="evidence" value="ECO:0007669"/>
    <property type="project" value="UniProtKB-KW"/>
</dbReference>
<dbReference type="Pfam" id="PF22725">
    <property type="entry name" value="GFO_IDH_MocA_C3"/>
    <property type="match status" value="1"/>
</dbReference>
<dbReference type="SUPFAM" id="SSF51735">
    <property type="entry name" value="NAD(P)-binding Rossmann-fold domains"/>
    <property type="match status" value="1"/>
</dbReference>